<proteinExistence type="inferred from homology"/>
<dbReference type="Proteomes" id="UP000319627">
    <property type="component" value="Unassembled WGS sequence"/>
</dbReference>
<evidence type="ECO:0000313" key="3">
    <source>
        <dbReference type="EMBL" id="TWH64411.1"/>
    </source>
</evidence>
<organism evidence="3 4">
    <name type="scientific">Azomonas agilis</name>
    <dbReference type="NCBI Taxonomy" id="116849"/>
    <lineage>
        <taxon>Bacteria</taxon>
        <taxon>Pseudomonadati</taxon>
        <taxon>Pseudomonadota</taxon>
        <taxon>Gammaproteobacteria</taxon>
        <taxon>Pseudomonadales</taxon>
        <taxon>Pseudomonadaceae</taxon>
        <taxon>Azomonas</taxon>
    </lineage>
</organism>
<keyword evidence="2" id="KW-0732">Signal</keyword>
<dbReference type="GO" id="GO:0016020">
    <property type="term" value="C:membrane"/>
    <property type="evidence" value="ECO:0007669"/>
    <property type="project" value="InterPro"/>
</dbReference>
<dbReference type="InterPro" id="IPR052932">
    <property type="entry name" value="OprB_Porin"/>
</dbReference>
<feature type="signal peptide" evidence="2">
    <location>
        <begin position="1"/>
        <end position="26"/>
    </location>
</feature>
<gene>
    <name evidence="3" type="ORF">LX59_02359</name>
</gene>
<feature type="chain" id="PRO_5022269940" evidence="2">
    <location>
        <begin position="27"/>
        <end position="425"/>
    </location>
</feature>
<sequence>MKCKGSFFLSLVALAVLLGTYSAKLAAQEGGIYAETLTGNWSGKRSQLATQGIEIGLDHTVDFMAVTEGGLDRRRSYSALFEPSVSFDLERLFGWRGGRVFIHGLGIYGSRDPGESVGSIHAPSNIADSVDTFKIHEAWFEQSFWDERLAVLVGLYAADSEFDVKETAGVFLNGGFGTGLDFSETGKNGPCIYPTSCLGVRVRWHPTSEHYVQVAVLDGVAGDPDQPHGTQVHLQGGDGALILTELGIHQNADVNSRFLHAALGAWYYTEHFDHVRALDAEGNPKQEQGAQGVYALIEGELFREPEQATQGLSGFLRVGYADKQVNPIRWSASGGLVYTGLLPGRDEDVTGFGVSLASNSGSFKQAQRTAGSPVLSREVAYELTHWFPVTSWMSLQLSAQYIRHPSMDPSVQSARVIGVRHKVTF</sequence>
<comment type="caution">
    <text evidence="3">The sequence shown here is derived from an EMBL/GenBank/DDBJ whole genome shotgun (WGS) entry which is preliminary data.</text>
</comment>
<name>A0A562I062_9GAMM</name>
<dbReference type="InterPro" id="IPR007049">
    <property type="entry name" value="Carb-sel_porin_OprB"/>
</dbReference>
<dbReference type="PANTHER" id="PTHR37944">
    <property type="entry name" value="PORIN B"/>
    <property type="match status" value="1"/>
</dbReference>
<dbReference type="AlphaFoldDB" id="A0A562I062"/>
<dbReference type="Gene3D" id="2.40.160.180">
    <property type="entry name" value="Carbohydrate-selective porin OprB"/>
    <property type="match status" value="1"/>
</dbReference>
<dbReference type="RefSeq" id="WP_170234371.1">
    <property type="nucleotide sequence ID" value="NZ_VLKG01000009.1"/>
</dbReference>
<reference evidence="3 4" key="1">
    <citation type="submission" date="2019-07" db="EMBL/GenBank/DDBJ databases">
        <title>Genomic Encyclopedia of Type Strains, Phase I: the one thousand microbial genomes (KMG-I) project.</title>
        <authorList>
            <person name="Kyrpides N."/>
        </authorList>
    </citation>
    <scope>NUCLEOTIDE SEQUENCE [LARGE SCALE GENOMIC DNA]</scope>
    <source>
        <strain evidence="3 4">DSM 375</strain>
    </source>
</reference>
<dbReference type="GO" id="GO:0015288">
    <property type="term" value="F:porin activity"/>
    <property type="evidence" value="ECO:0007669"/>
    <property type="project" value="InterPro"/>
</dbReference>
<dbReference type="PANTHER" id="PTHR37944:SF1">
    <property type="entry name" value="PORIN B"/>
    <property type="match status" value="1"/>
</dbReference>
<dbReference type="InterPro" id="IPR038673">
    <property type="entry name" value="OprB_sf"/>
</dbReference>
<evidence type="ECO:0000256" key="2">
    <source>
        <dbReference type="RuleBase" id="RU363072"/>
    </source>
</evidence>
<evidence type="ECO:0000256" key="1">
    <source>
        <dbReference type="ARBA" id="ARBA00008769"/>
    </source>
</evidence>
<evidence type="ECO:0000313" key="4">
    <source>
        <dbReference type="Proteomes" id="UP000319627"/>
    </source>
</evidence>
<dbReference type="EMBL" id="VLKG01000009">
    <property type="protein sequence ID" value="TWH64411.1"/>
    <property type="molecule type" value="Genomic_DNA"/>
</dbReference>
<keyword evidence="4" id="KW-1185">Reference proteome</keyword>
<dbReference type="Pfam" id="PF04966">
    <property type="entry name" value="OprB"/>
    <property type="match status" value="1"/>
</dbReference>
<protein>
    <submittedName>
        <fullName evidence="3">Porin</fullName>
    </submittedName>
</protein>
<accession>A0A562I062</accession>
<comment type="similarity">
    <text evidence="1 2">Belongs to the OprB family.</text>
</comment>
<dbReference type="GO" id="GO:0008643">
    <property type="term" value="P:carbohydrate transport"/>
    <property type="evidence" value="ECO:0007669"/>
    <property type="project" value="InterPro"/>
</dbReference>